<gene>
    <name evidence="6" type="ORF">BJY17_001481</name>
</gene>
<protein>
    <submittedName>
        <fullName evidence="6">Molybdate transport system substrate-binding protein</fullName>
    </submittedName>
</protein>
<dbReference type="Pfam" id="PF13531">
    <property type="entry name" value="SBP_bac_11"/>
    <property type="match status" value="1"/>
</dbReference>
<comment type="similarity">
    <text evidence="1">Belongs to the bacterial solute-binding protein ModA family.</text>
</comment>
<organism evidence="6 7">
    <name type="scientific">Agromyces hippuratus</name>
    <dbReference type="NCBI Taxonomy" id="286438"/>
    <lineage>
        <taxon>Bacteria</taxon>
        <taxon>Bacillati</taxon>
        <taxon>Actinomycetota</taxon>
        <taxon>Actinomycetes</taxon>
        <taxon>Micrococcales</taxon>
        <taxon>Microbacteriaceae</taxon>
        <taxon>Agromyces</taxon>
    </lineage>
</organism>
<accession>A0A852X053</accession>
<comment type="caution">
    <text evidence="6">The sequence shown here is derived from an EMBL/GenBank/DDBJ whole genome shotgun (WGS) entry which is preliminary data.</text>
</comment>
<evidence type="ECO:0000313" key="7">
    <source>
        <dbReference type="Proteomes" id="UP000549066"/>
    </source>
</evidence>
<dbReference type="Gene3D" id="3.40.190.10">
    <property type="entry name" value="Periplasmic binding protein-like II"/>
    <property type="match status" value="2"/>
</dbReference>
<dbReference type="GO" id="GO:0015689">
    <property type="term" value="P:molybdate ion transport"/>
    <property type="evidence" value="ECO:0007669"/>
    <property type="project" value="InterPro"/>
</dbReference>
<reference evidence="6 7" key="1">
    <citation type="submission" date="2020-07" db="EMBL/GenBank/DDBJ databases">
        <title>Sequencing the genomes of 1000 actinobacteria strains.</title>
        <authorList>
            <person name="Klenk H.-P."/>
        </authorList>
    </citation>
    <scope>NUCLEOTIDE SEQUENCE [LARGE SCALE GENOMIC DNA]</scope>
    <source>
        <strain evidence="6 7">DSM 8598</strain>
    </source>
</reference>
<dbReference type="PIRSF" id="PIRSF004846">
    <property type="entry name" value="ModA"/>
    <property type="match status" value="1"/>
</dbReference>
<sequence>MTPRFRLIAASAAVVVIAFAGCSAPDSGAGASPASGTDEGGLSGTLTVFAAASLTGAFDELAAEFETRHPDLDVAPITYDGSATLATQLIEGAAADVFASADERNLAKLDDAGLLGGEPEAFATNVLEIAVQPGNPLDIDGLDDLGDEASARPLVVVCAPEVPCGTAAAKLLELAGVALTPASEEQNVSAVLTKVRSGEADAGLVYVTDIAAAAGEVDGVPIEGADAATNVYPIAELAGAANPAAARAFVEFIQSREGAAVLASYGFGSP</sequence>
<feature type="chain" id="PRO_5039212281" evidence="5">
    <location>
        <begin position="21"/>
        <end position="270"/>
    </location>
</feature>
<evidence type="ECO:0000256" key="1">
    <source>
        <dbReference type="ARBA" id="ARBA00009175"/>
    </source>
</evidence>
<feature type="binding site" evidence="4">
    <location>
        <position position="53"/>
    </location>
    <ligand>
        <name>molybdate</name>
        <dbReference type="ChEBI" id="CHEBI:36264"/>
    </ligand>
</feature>
<evidence type="ECO:0000256" key="2">
    <source>
        <dbReference type="ARBA" id="ARBA00022723"/>
    </source>
</evidence>
<dbReference type="PANTHER" id="PTHR30632:SF0">
    <property type="entry name" value="SULFATE-BINDING PROTEIN"/>
    <property type="match status" value="1"/>
</dbReference>
<evidence type="ECO:0000256" key="3">
    <source>
        <dbReference type="ARBA" id="ARBA00022729"/>
    </source>
</evidence>
<dbReference type="RefSeq" id="WP_179550813.1">
    <property type="nucleotide sequence ID" value="NZ_JACCFI010000001.1"/>
</dbReference>
<proteinExistence type="inferred from homology"/>
<dbReference type="GO" id="GO:0030973">
    <property type="term" value="F:molybdate ion binding"/>
    <property type="evidence" value="ECO:0007669"/>
    <property type="project" value="TreeGrafter"/>
</dbReference>
<feature type="signal peptide" evidence="5">
    <location>
        <begin position="1"/>
        <end position="20"/>
    </location>
</feature>
<dbReference type="PANTHER" id="PTHR30632">
    <property type="entry name" value="MOLYBDATE-BINDING PERIPLASMIC PROTEIN"/>
    <property type="match status" value="1"/>
</dbReference>
<evidence type="ECO:0000313" key="6">
    <source>
        <dbReference type="EMBL" id="NYG20734.1"/>
    </source>
</evidence>
<dbReference type="AlphaFoldDB" id="A0A852X053"/>
<dbReference type="InterPro" id="IPR005950">
    <property type="entry name" value="ModA"/>
</dbReference>
<keyword evidence="7" id="KW-1185">Reference proteome</keyword>
<dbReference type="PROSITE" id="PS51257">
    <property type="entry name" value="PROKAR_LIPOPROTEIN"/>
    <property type="match status" value="1"/>
</dbReference>
<keyword evidence="2 4" id="KW-0479">Metal-binding</keyword>
<dbReference type="InterPro" id="IPR050682">
    <property type="entry name" value="ModA/WtpA"/>
</dbReference>
<dbReference type="EMBL" id="JACCFI010000001">
    <property type="protein sequence ID" value="NYG20734.1"/>
    <property type="molecule type" value="Genomic_DNA"/>
</dbReference>
<evidence type="ECO:0000256" key="4">
    <source>
        <dbReference type="PIRSR" id="PIRSR004846-1"/>
    </source>
</evidence>
<feature type="binding site" evidence="4">
    <location>
        <position position="188"/>
    </location>
    <ligand>
        <name>molybdate</name>
        <dbReference type="ChEBI" id="CHEBI:36264"/>
    </ligand>
</feature>
<dbReference type="SUPFAM" id="SSF53850">
    <property type="entry name" value="Periplasmic binding protein-like II"/>
    <property type="match status" value="1"/>
</dbReference>
<dbReference type="Proteomes" id="UP000549066">
    <property type="component" value="Unassembled WGS sequence"/>
</dbReference>
<dbReference type="NCBIfam" id="TIGR01256">
    <property type="entry name" value="modA"/>
    <property type="match status" value="1"/>
</dbReference>
<feature type="binding site" evidence="4">
    <location>
        <position position="206"/>
    </location>
    <ligand>
        <name>molybdate</name>
        <dbReference type="ChEBI" id="CHEBI:36264"/>
    </ligand>
</feature>
<keyword evidence="4" id="KW-0500">Molybdenum</keyword>
<name>A0A852X053_9MICO</name>
<keyword evidence="3 5" id="KW-0732">Signal</keyword>
<dbReference type="GO" id="GO:0046872">
    <property type="term" value="F:metal ion binding"/>
    <property type="evidence" value="ECO:0007669"/>
    <property type="project" value="UniProtKB-KW"/>
</dbReference>
<evidence type="ECO:0000256" key="5">
    <source>
        <dbReference type="SAM" id="SignalP"/>
    </source>
</evidence>
<feature type="binding site" evidence="4">
    <location>
        <position position="82"/>
    </location>
    <ligand>
        <name>molybdate</name>
        <dbReference type="ChEBI" id="CHEBI:36264"/>
    </ligand>
</feature>